<dbReference type="InterPro" id="IPR000740">
    <property type="entry name" value="GrpE"/>
</dbReference>
<dbReference type="Gene3D" id="3.90.20.20">
    <property type="match status" value="1"/>
</dbReference>
<dbReference type="FunFam" id="3.90.20.20:FF:000003">
    <property type="entry name" value="GrpE protein homolog"/>
    <property type="match status" value="1"/>
</dbReference>
<dbReference type="GO" id="GO:0042802">
    <property type="term" value="F:identical protein binding"/>
    <property type="evidence" value="ECO:0007669"/>
    <property type="project" value="UniProtKB-ARBA"/>
</dbReference>
<gene>
    <name evidence="11" type="ORF">BaRGS_00036196</name>
</gene>
<evidence type="ECO:0000256" key="1">
    <source>
        <dbReference type="ARBA" id="ARBA00004305"/>
    </source>
</evidence>
<dbReference type="AlphaFoldDB" id="A0ABD0JC29"/>
<evidence type="ECO:0000256" key="7">
    <source>
        <dbReference type="RuleBase" id="RU000640"/>
    </source>
</evidence>
<dbReference type="SUPFAM" id="SSF51064">
    <property type="entry name" value="Head domain of nucleotide exchange factor GrpE"/>
    <property type="match status" value="1"/>
</dbReference>
<evidence type="ECO:0000256" key="8">
    <source>
        <dbReference type="RuleBase" id="RU004478"/>
    </source>
</evidence>
<sequence>MAALSSMCMRSACGLSRAARSYLGGRAQRADVLRMSTTATNGRAQQAETEGETTQTPPDTSAAEKALTEQKLKLEEELKELKDKYMRSLAETENVRQRMKKQVDDAKLYGIQGFCKDMLEVADILHVATLSVPAEELTDANPHLKNLFDGLTMTESQLQKVFTKHGLSQISPAEGEKFNPNIHEALFQVPTTDKEGDTVAVVQKIGYKLHDRTLRPAMVGVFKA</sequence>
<comment type="similarity">
    <text evidence="2 8">Belongs to the GrpE family.</text>
</comment>
<dbReference type="InterPro" id="IPR009012">
    <property type="entry name" value="GrpE_head"/>
</dbReference>
<evidence type="ECO:0000256" key="5">
    <source>
        <dbReference type="ARBA" id="ARBA00023186"/>
    </source>
</evidence>
<comment type="subcellular location">
    <subcellularLocation>
        <location evidence="1 7">Mitochondrion matrix</location>
    </subcellularLocation>
</comment>
<dbReference type="PROSITE" id="PS01071">
    <property type="entry name" value="GRPE"/>
    <property type="match status" value="1"/>
</dbReference>
<dbReference type="Proteomes" id="UP001519460">
    <property type="component" value="Unassembled WGS sequence"/>
</dbReference>
<dbReference type="PANTHER" id="PTHR21237:SF23">
    <property type="entry name" value="GRPE PROTEIN HOMOLOG, MITOCHONDRIAL"/>
    <property type="match status" value="1"/>
</dbReference>
<evidence type="ECO:0000256" key="2">
    <source>
        <dbReference type="ARBA" id="ARBA00009054"/>
    </source>
</evidence>
<keyword evidence="12" id="KW-1185">Reference proteome</keyword>
<organism evidence="11 12">
    <name type="scientific">Batillaria attramentaria</name>
    <dbReference type="NCBI Taxonomy" id="370345"/>
    <lineage>
        <taxon>Eukaryota</taxon>
        <taxon>Metazoa</taxon>
        <taxon>Spiralia</taxon>
        <taxon>Lophotrochozoa</taxon>
        <taxon>Mollusca</taxon>
        <taxon>Gastropoda</taxon>
        <taxon>Caenogastropoda</taxon>
        <taxon>Sorbeoconcha</taxon>
        <taxon>Cerithioidea</taxon>
        <taxon>Batillariidae</taxon>
        <taxon>Batillaria</taxon>
    </lineage>
</organism>
<evidence type="ECO:0000313" key="11">
    <source>
        <dbReference type="EMBL" id="KAK7469769.1"/>
    </source>
</evidence>
<keyword evidence="3" id="KW-0809">Transit peptide</keyword>
<dbReference type="GO" id="GO:0005759">
    <property type="term" value="C:mitochondrial matrix"/>
    <property type="evidence" value="ECO:0007669"/>
    <property type="project" value="UniProtKB-SubCell"/>
</dbReference>
<feature type="region of interest" description="Disordered" evidence="10">
    <location>
        <begin position="39"/>
        <end position="63"/>
    </location>
</feature>
<dbReference type="HAMAP" id="MF_01151">
    <property type="entry name" value="GrpE"/>
    <property type="match status" value="1"/>
</dbReference>
<feature type="coiled-coil region" evidence="9">
    <location>
        <begin position="64"/>
        <end position="102"/>
    </location>
</feature>
<name>A0ABD0JC29_9CAEN</name>
<accession>A0ABD0JC29</accession>
<dbReference type="EMBL" id="JACVVK020000504">
    <property type="protein sequence ID" value="KAK7469769.1"/>
    <property type="molecule type" value="Genomic_DNA"/>
</dbReference>
<keyword evidence="9" id="KW-0175">Coiled coil</keyword>
<proteinExistence type="inferred from homology"/>
<evidence type="ECO:0000313" key="12">
    <source>
        <dbReference type="Proteomes" id="UP001519460"/>
    </source>
</evidence>
<dbReference type="PRINTS" id="PR00773">
    <property type="entry name" value="GRPEPROTEIN"/>
</dbReference>
<dbReference type="Pfam" id="PF01025">
    <property type="entry name" value="GrpE"/>
    <property type="match status" value="1"/>
</dbReference>
<dbReference type="InterPro" id="IPR013805">
    <property type="entry name" value="GrpE_CC"/>
</dbReference>
<dbReference type="CDD" id="cd00446">
    <property type="entry name" value="GrpE"/>
    <property type="match status" value="1"/>
</dbReference>
<dbReference type="Gene3D" id="2.30.22.10">
    <property type="entry name" value="Head domain of nucleotide exchange factor GrpE"/>
    <property type="match status" value="1"/>
</dbReference>
<reference evidence="11 12" key="1">
    <citation type="journal article" date="2023" name="Sci. Data">
        <title>Genome assembly of the Korean intertidal mud-creeper Batillaria attramentaria.</title>
        <authorList>
            <person name="Patra A.K."/>
            <person name="Ho P.T."/>
            <person name="Jun S."/>
            <person name="Lee S.J."/>
            <person name="Kim Y."/>
            <person name="Won Y.J."/>
        </authorList>
    </citation>
    <scope>NUCLEOTIDE SEQUENCE [LARGE SCALE GENOMIC DNA]</scope>
    <source>
        <strain evidence="11">Wonlab-2016</strain>
    </source>
</reference>
<comment type="function">
    <text evidence="6">Essential component of the PAM complex, a complex required for the translocation of transit peptide-containing proteins from the inner membrane into the mitochondrial matrix in an ATP-dependent manner. Seems to control the nucleotide-dependent binding of mitochondrial HSP70 to substrate proteins.</text>
</comment>
<evidence type="ECO:0000256" key="9">
    <source>
        <dbReference type="SAM" id="Coils"/>
    </source>
</evidence>
<evidence type="ECO:0000256" key="6">
    <source>
        <dbReference type="ARBA" id="ARBA00045572"/>
    </source>
</evidence>
<dbReference type="FunFam" id="2.30.22.10:FF:000002">
    <property type="entry name" value="GrpE protein homolog"/>
    <property type="match status" value="1"/>
</dbReference>
<comment type="caution">
    <text evidence="11">The sequence shown here is derived from an EMBL/GenBank/DDBJ whole genome shotgun (WGS) entry which is preliminary data.</text>
</comment>
<protein>
    <recommendedName>
        <fullName evidence="7">GrpE protein homolog</fullName>
    </recommendedName>
</protein>
<keyword evidence="4 7" id="KW-0496">Mitochondrion</keyword>
<evidence type="ECO:0000256" key="4">
    <source>
        <dbReference type="ARBA" id="ARBA00023128"/>
    </source>
</evidence>
<keyword evidence="5 7" id="KW-0143">Chaperone</keyword>
<evidence type="ECO:0000256" key="3">
    <source>
        <dbReference type="ARBA" id="ARBA00022946"/>
    </source>
</evidence>
<dbReference type="PANTHER" id="PTHR21237">
    <property type="entry name" value="GRPE PROTEIN"/>
    <property type="match status" value="1"/>
</dbReference>
<evidence type="ECO:0000256" key="10">
    <source>
        <dbReference type="SAM" id="MobiDB-lite"/>
    </source>
</evidence>
<feature type="compositionally biased region" description="Low complexity" evidence="10">
    <location>
        <begin position="44"/>
        <end position="56"/>
    </location>
</feature>
<dbReference type="SUPFAM" id="SSF58014">
    <property type="entry name" value="Coiled-coil domain of nucleotide exchange factor GrpE"/>
    <property type="match status" value="1"/>
</dbReference>